<dbReference type="EMBL" id="JAWJZY010000002">
    <property type="protein sequence ID" value="MEE8658202.1"/>
    <property type="molecule type" value="Genomic_DNA"/>
</dbReference>
<sequence>MSRDSELPFTPFHAHPLSEASLIWTSRAAAGQSDIVARMNRNMVARVGGPYFHPRAFDLMQQPVLLNAESYGGTGGSYNGGGVRVGNLDDRVQIKGIGRNPLAGIASRAAHQYGGLLLDQAAIEIVFSMLVDKILPYGACPIYGLAITGIDFVFDERAADLAAWRGQGGKGALLFRKPLLRPAHFLQNRAYVPLDHRPFLLNDLERCRIVARRAIEKRSFRRSLENFIMRAAQQFAFASIYGLMHGALSASNLTMGGAWIDLNFCSIVPPGVNRKLYPGHIAFSDENYYPALVSMEMSYAIHKFGLLRRDVGSRLADAYRRHYRKARIDGFMRLMGLSIKFQEPDIIFFSKLCEKIFRVEKLKLGRRESLHFRQWLDHVQATLIIPLLRHRRILQRYIARAADEFIAIMRMVINIAQLQSFTNEAVTSGFVEKRFSAEETVGELRRYTARIDGIFEESENHIALNFASIENGVKLVFDKRSLAVRDIATGRVVTPEDVSCRGPDRLPDMADVLTAFLSRNGERFRETWHLDHVM</sequence>
<dbReference type="Proteomes" id="UP001312908">
    <property type="component" value="Unassembled WGS sequence"/>
</dbReference>
<evidence type="ECO:0000313" key="2">
    <source>
        <dbReference type="Proteomes" id="UP001312908"/>
    </source>
</evidence>
<organism evidence="1 2">
    <name type="scientific">Sorlinia euscelidii</name>
    <dbReference type="NCBI Taxonomy" id="3081148"/>
    <lineage>
        <taxon>Bacteria</taxon>
        <taxon>Pseudomonadati</taxon>
        <taxon>Pseudomonadota</taxon>
        <taxon>Alphaproteobacteria</taxon>
        <taxon>Acetobacterales</taxon>
        <taxon>Acetobacteraceae</taxon>
        <taxon>Sorlinia</taxon>
    </lineage>
</organism>
<gene>
    <name evidence="1" type="ORF">DOFOFD_04170</name>
</gene>
<proteinExistence type="predicted"/>
<comment type="caution">
    <text evidence="1">The sequence shown here is derived from an EMBL/GenBank/DDBJ whole genome shotgun (WGS) entry which is preliminary data.</text>
</comment>
<evidence type="ECO:0000313" key="1">
    <source>
        <dbReference type="EMBL" id="MEE8658202.1"/>
    </source>
</evidence>
<keyword evidence="2" id="KW-1185">Reference proteome</keyword>
<name>A0ABU7U069_9PROT</name>
<reference evidence="1 2" key="1">
    <citation type="submission" date="2023-10" db="EMBL/GenBank/DDBJ databases">
        <title>Sorlinia euscelidii gen. nov., sp. nov., an acetic acid bacteria isolated from the gut of Euscelidius variegatus emitter.</title>
        <authorList>
            <person name="Michoud G."/>
            <person name="Marasco R."/>
            <person name="Seferji K."/>
            <person name="Gonella E."/>
            <person name="Garuglieri E."/>
            <person name="Alma A."/>
            <person name="Mapelli F."/>
            <person name="Borin S."/>
            <person name="Daffonchio D."/>
            <person name="Crotti E."/>
        </authorList>
    </citation>
    <scope>NUCLEOTIDE SEQUENCE [LARGE SCALE GENOMIC DNA]</scope>
    <source>
        <strain evidence="1 2">EV16P</strain>
    </source>
</reference>
<protein>
    <submittedName>
        <fullName evidence="1">Uncharacterized protein</fullName>
    </submittedName>
</protein>
<accession>A0ABU7U069</accession>
<dbReference type="RefSeq" id="WP_394819164.1">
    <property type="nucleotide sequence ID" value="NZ_JAWJZY010000002.1"/>
</dbReference>